<feature type="region of interest" description="Disordered" evidence="1">
    <location>
        <begin position="86"/>
        <end position="114"/>
    </location>
</feature>
<keyword evidence="2" id="KW-1133">Transmembrane helix</keyword>
<dbReference type="AlphaFoldDB" id="A0A371E6Z2"/>
<evidence type="ECO:0000313" key="5">
    <source>
        <dbReference type="Proteomes" id="UP000257109"/>
    </source>
</evidence>
<dbReference type="EMBL" id="QJKJ01015912">
    <property type="protein sequence ID" value="RDX61779.1"/>
    <property type="molecule type" value="Genomic_DNA"/>
</dbReference>
<dbReference type="STRING" id="157652.A0A371E6Z2"/>
<dbReference type="PANTHER" id="PTHR48040">
    <property type="entry name" value="PLEIOTROPIC DRUG RESISTANCE PROTEIN 1-LIKE ISOFORM X1"/>
    <property type="match status" value="1"/>
</dbReference>
<dbReference type="PANTHER" id="PTHR48040:SF20">
    <property type="entry name" value="PLEIOTROPIC DRUG RESISTANCE PROTEIN 1"/>
    <property type="match status" value="1"/>
</dbReference>
<evidence type="ECO:0000313" key="4">
    <source>
        <dbReference type="EMBL" id="RDX61779.1"/>
    </source>
</evidence>
<evidence type="ECO:0000256" key="2">
    <source>
        <dbReference type="SAM" id="Phobius"/>
    </source>
</evidence>
<dbReference type="Proteomes" id="UP000257109">
    <property type="component" value="Unassembled WGS sequence"/>
</dbReference>
<comment type="caution">
    <text evidence="4">The sequence shown here is derived from an EMBL/GenBank/DDBJ whole genome shotgun (WGS) entry which is preliminary data.</text>
</comment>
<feature type="non-terminal residue" evidence="4">
    <location>
        <position position="1"/>
    </location>
</feature>
<evidence type="ECO:0000256" key="1">
    <source>
        <dbReference type="SAM" id="MobiDB-lite"/>
    </source>
</evidence>
<accession>A0A371E6Z2</accession>
<proteinExistence type="predicted"/>
<dbReference type="OrthoDB" id="1436834at2759"/>
<dbReference type="InterPro" id="IPR013581">
    <property type="entry name" value="PDR_assoc"/>
</dbReference>
<organism evidence="4 5">
    <name type="scientific">Mucuna pruriens</name>
    <name type="common">Velvet bean</name>
    <name type="synonym">Dolichos pruriens</name>
    <dbReference type="NCBI Taxonomy" id="157652"/>
    <lineage>
        <taxon>Eukaryota</taxon>
        <taxon>Viridiplantae</taxon>
        <taxon>Streptophyta</taxon>
        <taxon>Embryophyta</taxon>
        <taxon>Tracheophyta</taxon>
        <taxon>Spermatophyta</taxon>
        <taxon>Magnoliopsida</taxon>
        <taxon>eudicotyledons</taxon>
        <taxon>Gunneridae</taxon>
        <taxon>Pentapetalae</taxon>
        <taxon>rosids</taxon>
        <taxon>fabids</taxon>
        <taxon>Fabales</taxon>
        <taxon>Fabaceae</taxon>
        <taxon>Papilionoideae</taxon>
        <taxon>50 kb inversion clade</taxon>
        <taxon>NPAAA clade</taxon>
        <taxon>indigoferoid/millettioid clade</taxon>
        <taxon>Phaseoleae</taxon>
        <taxon>Mucuna</taxon>
    </lineage>
</organism>
<name>A0A371E6Z2_MUCPR</name>
<protein>
    <submittedName>
        <fullName evidence="4">Pleiotropic drug resistance protein 1</fullName>
    </submittedName>
</protein>
<dbReference type="Pfam" id="PF08370">
    <property type="entry name" value="PDR_assoc"/>
    <property type="match status" value="1"/>
</dbReference>
<keyword evidence="5" id="KW-1185">Reference proteome</keyword>
<feature type="transmembrane region" description="Helical" evidence="2">
    <location>
        <begin position="50"/>
        <end position="76"/>
    </location>
</feature>
<evidence type="ECO:0000259" key="3">
    <source>
        <dbReference type="Pfam" id="PF08370"/>
    </source>
</evidence>
<feature type="domain" description="Plant PDR ABC transporter associated" evidence="3">
    <location>
        <begin position="33"/>
        <end position="85"/>
    </location>
</feature>
<keyword evidence="2" id="KW-0472">Membrane</keyword>
<keyword evidence="2" id="KW-0812">Transmembrane</keyword>
<reference evidence="4" key="1">
    <citation type="submission" date="2018-05" db="EMBL/GenBank/DDBJ databases">
        <title>Draft genome of Mucuna pruriens seed.</title>
        <authorList>
            <person name="Nnadi N.E."/>
            <person name="Vos R."/>
            <person name="Hasami M.H."/>
            <person name="Devisetty U.K."/>
            <person name="Aguiy J.C."/>
        </authorList>
    </citation>
    <scope>NUCLEOTIDE SEQUENCE [LARGE SCALE GENOMIC DNA]</scope>
    <source>
        <strain evidence="4">JCA_2017</strain>
    </source>
</reference>
<sequence length="149" mass="17461">MKKWWIWGFWSSPMMYGQNAIIYNEFLGKRWKHLRIEVLKSHGFFTRSKWYWIGVGALIGYSIVFNIVYILALTYLNPIAQHQAIKSEQSESNEQDGGSTSTRSSSRRKEDDRRRGMVLPFEPHSITFDDVTYSIDMPQAKEDTLIMSI</sequence>
<gene>
    <name evidence="4" type="primary">PDR1</name>
    <name evidence="4" type="ORF">CR513_59960</name>
</gene>